<comment type="similarity">
    <text evidence="2">Belongs to the TMEM132 family.</text>
</comment>
<evidence type="ECO:0000259" key="9">
    <source>
        <dbReference type="Pfam" id="PF15706"/>
    </source>
</evidence>
<dbReference type="InterPro" id="IPR031437">
    <property type="entry name" value="Ig_TMEM132_4th"/>
</dbReference>
<feature type="region of interest" description="Disordered" evidence="6">
    <location>
        <begin position="975"/>
        <end position="1004"/>
    </location>
</feature>
<dbReference type="Pfam" id="PF23487">
    <property type="entry name" value="Ig_TMEM132_6th"/>
    <property type="match status" value="1"/>
</dbReference>
<dbReference type="Pfam" id="PF16070">
    <property type="entry name" value="Ig_TMEM132_4th"/>
    <property type="match status" value="1"/>
</dbReference>
<dbReference type="Pfam" id="PF23039">
    <property type="entry name" value="TMEM132_3rd"/>
    <property type="match status" value="1"/>
</dbReference>
<proteinExistence type="inferred from homology"/>
<evidence type="ECO:0000259" key="11">
    <source>
        <dbReference type="Pfam" id="PF23039"/>
    </source>
</evidence>
<dbReference type="InterPro" id="IPR031436">
    <property type="entry name" value="TMEM132_C"/>
</dbReference>
<dbReference type="Proteomes" id="UP000242188">
    <property type="component" value="Unassembled WGS sequence"/>
</dbReference>
<evidence type="ECO:0000313" key="14">
    <source>
        <dbReference type="EMBL" id="OWF42280.1"/>
    </source>
</evidence>
<evidence type="ECO:0000313" key="15">
    <source>
        <dbReference type="Proteomes" id="UP000242188"/>
    </source>
</evidence>
<feature type="domain" description="Transmembrane protein TMEM132 C-terminal" evidence="9">
    <location>
        <begin position="881"/>
        <end position="958"/>
    </location>
</feature>
<organism evidence="14 15">
    <name type="scientific">Mizuhopecten yessoensis</name>
    <name type="common">Japanese scallop</name>
    <name type="synonym">Patinopecten yessoensis</name>
    <dbReference type="NCBI Taxonomy" id="6573"/>
    <lineage>
        <taxon>Eukaryota</taxon>
        <taxon>Metazoa</taxon>
        <taxon>Spiralia</taxon>
        <taxon>Lophotrochozoa</taxon>
        <taxon>Mollusca</taxon>
        <taxon>Bivalvia</taxon>
        <taxon>Autobranchia</taxon>
        <taxon>Pteriomorphia</taxon>
        <taxon>Pectinida</taxon>
        <taxon>Pectinoidea</taxon>
        <taxon>Pectinidae</taxon>
        <taxon>Mizuhopecten</taxon>
    </lineage>
</organism>
<comment type="caution">
    <text evidence="14">The sequence shown here is derived from an EMBL/GenBank/DDBJ whole genome shotgun (WGS) entry which is preliminary data.</text>
</comment>
<feature type="signal peptide" evidence="8">
    <location>
        <begin position="1"/>
        <end position="22"/>
    </location>
</feature>
<keyword evidence="4 7" id="KW-1133">Transmembrane helix</keyword>
<gene>
    <name evidence="14" type="ORF">KP79_PYT16458</name>
</gene>
<evidence type="ECO:0000256" key="4">
    <source>
        <dbReference type="ARBA" id="ARBA00022989"/>
    </source>
</evidence>
<feature type="domain" description="Transmembrane protein TMEM132 fifth" evidence="12">
    <location>
        <begin position="514"/>
        <end position="662"/>
    </location>
</feature>
<evidence type="ECO:0000256" key="7">
    <source>
        <dbReference type="SAM" id="Phobius"/>
    </source>
</evidence>
<evidence type="ECO:0000259" key="13">
    <source>
        <dbReference type="Pfam" id="PF23487"/>
    </source>
</evidence>
<dbReference type="InterPro" id="IPR055423">
    <property type="entry name" value="Ig_TMEM132_5th"/>
</dbReference>
<dbReference type="Pfam" id="PF23486">
    <property type="entry name" value="Ig_TMEM132_5th"/>
    <property type="match status" value="1"/>
</dbReference>
<feature type="compositionally biased region" description="Low complexity" evidence="6">
    <location>
        <begin position="986"/>
        <end position="1003"/>
    </location>
</feature>
<dbReference type="InterPro" id="IPR026307">
    <property type="entry name" value="TMEM132"/>
</dbReference>
<evidence type="ECO:0000256" key="6">
    <source>
        <dbReference type="SAM" id="MobiDB-lite"/>
    </source>
</evidence>
<evidence type="ECO:0000256" key="2">
    <source>
        <dbReference type="ARBA" id="ARBA00006166"/>
    </source>
</evidence>
<protein>
    <submittedName>
        <fullName evidence="14">Transmembrane protein 132C</fullName>
    </submittedName>
</protein>
<dbReference type="InterPro" id="IPR055424">
    <property type="entry name" value="Ig_TMEM132_6th"/>
</dbReference>
<evidence type="ECO:0000256" key="5">
    <source>
        <dbReference type="ARBA" id="ARBA00023136"/>
    </source>
</evidence>
<feature type="chain" id="PRO_5013165868" evidence="8">
    <location>
        <begin position="23"/>
        <end position="1080"/>
    </location>
</feature>
<feature type="domain" description="Transmembrane protein TMEM132 sixth" evidence="13">
    <location>
        <begin position="663"/>
        <end position="778"/>
    </location>
</feature>
<accession>A0A210Q0K6</accession>
<dbReference type="PANTHER" id="PTHR13388">
    <property type="entry name" value="DETONATOR, ISOFORM E"/>
    <property type="match status" value="1"/>
</dbReference>
<evidence type="ECO:0000256" key="8">
    <source>
        <dbReference type="SAM" id="SignalP"/>
    </source>
</evidence>
<dbReference type="OrthoDB" id="10026202at2759"/>
<evidence type="ECO:0000256" key="1">
    <source>
        <dbReference type="ARBA" id="ARBA00004479"/>
    </source>
</evidence>
<reference evidence="14 15" key="1">
    <citation type="journal article" date="2017" name="Nat. Ecol. Evol.">
        <title>Scallop genome provides insights into evolution of bilaterian karyotype and development.</title>
        <authorList>
            <person name="Wang S."/>
            <person name="Zhang J."/>
            <person name="Jiao W."/>
            <person name="Li J."/>
            <person name="Xun X."/>
            <person name="Sun Y."/>
            <person name="Guo X."/>
            <person name="Huan P."/>
            <person name="Dong B."/>
            <person name="Zhang L."/>
            <person name="Hu X."/>
            <person name="Sun X."/>
            <person name="Wang J."/>
            <person name="Zhao C."/>
            <person name="Wang Y."/>
            <person name="Wang D."/>
            <person name="Huang X."/>
            <person name="Wang R."/>
            <person name="Lv J."/>
            <person name="Li Y."/>
            <person name="Zhang Z."/>
            <person name="Liu B."/>
            <person name="Lu W."/>
            <person name="Hui Y."/>
            <person name="Liang J."/>
            <person name="Zhou Z."/>
            <person name="Hou R."/>
            <person name="Li X."/>
            <person name="Liu Y."/>
            <person name="Li H."/>
            <person name="Ning X."/>
            <person name="Lin Y."/>
            <person name="Zhao L."/>
            <person name="Xing Q."/>
            <person name="Dou J."/>
            <person name="Li Y."/>
            <person name="Mao J."/>
            <person name="Guo H."/>
            <person name="Dou H."/>
            <person name="Li T."/>
            <person name="Mu C."/>
            <person name="Jiang W."/>
            <person name="Fu Q."/>
            <person name="Fu X."/>
            <person name="Miao Y."/>
            <person name="Liu J."/>
            <person name="Yu Q."/>
            <person name="Li R."/>
            <person name="Liao H."/>
            <person name="Li X."/>
            <person name="Kong Y."/>
            <person name="Jiang Z."/>
            <person name="Chourrout D."/>
            <person name="Li R."/>
            <person name="Bao Z."/>
        </authorList>
    </citation>
    <scope>NUCLEOTIDE SEQUENCE [LARGE SCALE GENOMIC DNA]</scope>
    <source>
        <strain evidence="14 15">PY_sf001</strain>
    </source>
</reference>
<keyword evidence="15" id="KW-1185">Reference proteome</keyword>
<dbReference type="InterPro" id="IPR055421">
    <property type="entry name" value="TMEM132_3rd"/>
</dbReference>
<keyword evidence="3 7" id="KW-0812">Transmembrane</keyword>
<dbReference type="PANTHER" id="PTHR13388:SF11">
    <property type="entry name" value="DETONATOR, ISOFORM E"/>
    <property type="match status" value="1"/>
</dbReference>
<dbReference type="GO" id="GO:0016020">
    <property type="term" value="C:membrane"/>
    <property type="evidence" value="ECO:0007669"/>
    <property type="project" value="UniProtKB-SubCell"/>
</dbReference>
<feature type="domain" description="Transmembrane protein TMEM132 cohesin-like" evidence="11">
    <location>
        <begin position="262"/>
        <end position="390"/>
    </location>
</feature>
<dbReference type="AlphaFoldDB" id="A0A210Q0K6"/>
<name>A0A210Q0K6_MIZYE</name>
<evidence type="ECO:0000259" key="10">
    <source>
        <dbReference type="Pfam" id="PF16070"/>
    </source>
</evidence>
<comment type="subcellular location">
    <subcellularLocation>
        <location evidence="1">Membrane</location>
        <topology evidence="1">Single-pass type I membrane protein</topology>
    </subcellularLocation>
</comment>
<feature type="transmembrane region" description="Helical" evidence="7">
    <location>
        <begin position="904"/>
        <end position="931"/>
    </location>
</feature>
<dbReference type="EMBL" id="NEDP02005302">
    <property type="protein sequence ID" value="OWF42280.1"/>
    <property type="molecule type" value="Genomic_DNA"/>
</dbReference>
<dbReference type="STRING" id="6573.A0A210Q0K6"/>
<feature type="domain" description="Transmembrane protein family 132 fourth" evidence="10">
    <location>
        <begin position="414"/>
        <end position="509"/>
    </location>
</feature>
<keyword evidence="5 7" id="KW-0472">Membrane</keyword>
<evidence type="ECO:0000256" key="3">
    <source>
        <dbReference type="ARBA" id="ARBA00022692"/>
    </source>
</evidence>
<dbReference type="Pfam" id="PF15706">
    <property type="entry name" value="TMEM132_C"/>
    <property type="match status" value="1"/>
</dbReference>
<sequence>MPWRDRIGAIFLLGLLHGLAESVEIEFDSPVDGFFLKSVYHKNEPWDPLVKKENFVITRPAENYNLKANSGPFEVHQVIQDDLVHTLLDTHSMSKPSLVHHDVVFNLDVSAHIISETLSPKWPKLQVLIHASPPTSLKPRGRGKVKSSTSSKAGFRTTPRMWCGHVYAQLNNQELSSLCVLSNKDNACVASLVIPENWFHSDDITGVPLMYVSYTFSHADQNQECASASNSIVPGRSFENSLTNKRKYIMSLSLAHRDNEFEVKKDQHILIHVPKESFTPSSVFEIPVKLEANSDLQVFVMRAKVRNGLKITGAIAEADGPWQIHVDINERQRVGTVTARIHDIAKYLASDKVEEIFKWRVEVEDTGSNIGMGRIIWSIEYERDHHRHESYTSQGLGSRIVSRINIRSREQERIVPILKVSEILNFALLTERKQVYPLRVYSVKETDELRDISEETACHSAEEEVLKVASNCSSVFVDGTERRGSHNVTIITKSGRNTAFINVRVWIPAEHLDVQLSDDKLSQVRGWKVSQRHQSRGNRRGRTRNKRLVDQYPSMKKYRKFSRGGGGGGGSCQLRHQQATVEVYAQFYISTQNGPDFFKSKQAWLTVTDMVLDKLRVTDPRVVSLNNAVIQGQSVGRTEVQVMTPMRRLIGGKEVRVSNDKVSVERLIITLVTGITLEIHISHEIPGALTAISHIQGRLHTKYQEAVLDISIQYSDGTQFPLEKVEGEDYVLDVSTLNHYVIGMAPYTKQYQPRIVALGQGRGELLKVMLKLGNECARKRSRSVSVSYVVVDSDFSPGNRLYHDRLVSDGHYDDNRASDRRDSHGISINSKKSHYDFPRISDKDKNIDMDGKFGKKFSKKDESDSGVIPIGIDLAENLRTQESPQTKQEPVRQEEIAMLSPLEIGMYVLLAVFCVAICVFLVNCIVFMVRYKRKHVPKGKRLETVAQANDWVWIGRATLERNAINTKCSQTLMPAEDFNGNHTPVAGGSSQNSSGQNSAEASNRSSFVSTIKGSECSIRITANPLLEASNATSAVGEEIENNNQHRQLQQHLDPEWDYEAMGMTYDQLVDYFDNLKESTA</sequence>
<keyword evidence="8" id="KW-0732">Signal</keyword>
<evidence type="ECO:0000259" key="12">
    <source>
        <dbReference type="Pfam" id="PF23486"/>
    </source>
</evidence>